<dbReference type="RefSeq" id="WP_067594368.1">
    <property type="nucleotide sequence ID" value="NZ_JABMCZ010000003.1"/>
</dbReference>
<gene>
    <name evidence="2" type="ORF">AWN90_40185</name>
</gene>
<sequence>MTTELVSAGADYTPSTLAPAGTASAALAMLQAHAEMMQTAYTLAEAMVKTALVPAVYRGKAEDAAAAILYGAELGLNPIQSVQQVFPVHGQPSVYARTMVALLKARGYRIHTVDSSDTAVTVAGCSPGGEEEHSTWTIERARTAGYVPTLDEKTGKYKTNTNGKLIGNEKYLSDPQAMLYAKAAAEVCRRLAPDVLLGIAYTREDLESEPDTAPPIRVPSQRVTPSAADILEEAAADSVEKPDAAAESEQLPIDATPAEGNETA</sequence>
<dbReference type="Proteomes" id="UP000076512">
    <property type="component" value="Unassembled WGS sequence"/>
</dbReference>
<reference evidence="2 3" key="1">
    <citation type="submission" date="2016-04" db="EMBL/GenBank/DDBJ databases">
        <authorList>
            <person name="Evans L.H."/>
            <person name="Alamgir A."/>
            <person name="Owens N."/>
            <person name="Weber N.D."/>
            <person name="Virtaneva K."/>
            <person name="Barbian K."/>
            <person name="Babar A."/>
            <person name="Rosenke K."/>
        </authorList>
    </citation>
    <scope>NUCLEOTIDE SEQUENCE [LARGE SCALE GENOMIC DNA]</scope>
    <source>
        <strain evidence="2 3">IFM 0406</strain>
    </source>
</reference>
<keyword evidence="3" id="KW-1185">Reference proteome</keyword>
<accession>A0A161XC64</accession>
<evidence type="ECO:0008006" key="4">
    <source>
        <dbReference type="Google" id="ProtNLM"/>
    </source>
</evidence>
<proteinExistence type="predicted"/>
<dbReference type="AlphaFoldDB" id="A0A161XC64"/>
<organism evidence="2 3">
    <name type="scientific">Nocardia terpenica</name>
    <dbReference type="NCBI Taxonomy" id="455432"/>
    <lineage>
        <taxon>Bacteria</taxon>
        <taxon>Bacillati</taxon>
        <taxon>Actinomycetota</taxon>
        <taxon>Actinomycetes</taxon>
        <taxon>Mycobacteriales</taxon>
        <taxon>Nocardiaceae</taxon>
        <taxon>Nocardia</taxon>
    </lineage>
</organism>
<comment type="caution">
    <text evidence="2">The sequence shown here is derived from an EMBL/GenBank/DDBJ whole genome shotgun (WGS) entry which is preliminary data.</text>
</comment>
<evidence type="ECO:0000313" key="2">
    <source>
        <dbReference type="EMBL" id="KZM70778.1"/>
    </source>
</evidence>
<evidence type="ECO:0000313" key="3">
    <source>
        <dbReference type="Proteomes" id="UP000076512"/>
    </source>
</evidence>
<dbReference type="STRING" id="455432.AWN90_40185"/>
<evidence type="ECO:0000256" key="1">
    <source>
        <dbReference type="SAM" id="MobiDB-lite"/>
    </source>
</evidence>
<dbReference type="EMBL" id="LWGR01000013">
    <property type="protein sequence ID" value="KZM70778.1"/>
    <property type="molecule type" value="Genomic_DNA"/>
</dbReference>
<feature type="region of interest" description="Disordered" evidence="1">
    <location>
        <begin position="206"/>
        <end position="264"/>
    </location>
</feature>
<name>A0A161XC64_9NOCA</name>
<protein>
    <recommendedName>
        <fullName evidence="4">Recombinase RecT</fullName>
    </recommendedName>
</protein>